<accession>A0ABX5LLD2</accession>
<dbReference type="GO" id="GO:0016740">
    <property type="term" value="F:transferase activity"/>
    <property type="evidence" value="ECO:0007669"/>
    <property type="project" value="UniProtKB-KW"/>
</dbReference>
<evidence type="ECO:0000259" key="2">
    <source>
        <dbReference type="Pfam" id="PF13439"/>
    </source>
</evidence>
<dbReference type="PANTHER" id="PTHR45947">
    <property type="entry name" value="SULFOQUINOVOSYL TRANSFERASE SQD2"/>
    <property type="match status" value="1"/>
</dbReference>
<feature type="domain" description="Glycosyl transferase family 1" evidence="1">
    <location>
        <begin position="331"/>
        <end position="413"/>
    </location>
</feature>
<dbReference type="SUPFAM" id="SSF53756">
    <property type="entry name" value="UDP-Glycosyltransferase/glycogen phosphorylase"/>
    <property type="match status" value="1"/>
</dbReference>
<dbReference type="InterPro" id="IPR050194">
    <property type="entry name" value="Glycosyltransferase_grp1"/>
</dbReference>
<dbReference type="PANTHER" id="PTHR45947:SF3">
    <property type="entry name" value="SULFOQUINOVOSYL TRANSFERASE SQD2"/>
    <property type="match status" value="1"/>
</dbReference>
<dbReference type="Proteomes" id="UP000245523">
    <property type="component" value="Unassembled WGS sequence"/>
</dbReference>
<evidence type="ECO:0000313" key="3">
    <source>
        <dbReference type="EMBL" id="PWK92647.1"/>
    </source>
</evidence>
<dbReference type="Gene3D" id="3.40.50.2000">
    <property type="entry name" value="Glycogen Phosphorylase B"/>
    <property type="match status" value="2"/>
</dbReference>
<name>A0ABX5LLD2_9BACT</name>
<evidence type="ECO:0000313" key="4">
    <source>
        <dbReference type="Proteomes" id="UP000245523"/>
    </source>
</evidence>
<keyword evidence="3" id="KW-0808">Transferase</keyword>
<dbReference type="InterPro" id="IPR001296">
    <property type="entry name" value="Glyco_trans_1"/>
</dbReference>
<dbReference type="Pfam" id="PF13439">
    <property type="entry name" value="Glyco_transf_4"/>
    <property type="match status" value="1"/>
</dbReference>
<dbReference type="InterPro" id="IPR028098">
    <property type="entry name" value="Glyco_trans_4-like_N"/>
</dbReference>
<reference evidence="3 4" key="1">
    <citation type="submission" date="2018-05" db="EMBL/GenBank/DDBJ databases">
        <title>Animal gut microbial communities from fecal samples from Wisconsin, USA.</title>
        <authorList>
            <person name="Neumann A."/>
        </authorList>
    </citation>
    <scope>NUCLEOTIDE SEQUENCE [LARGE SCALE GENOMIC DNA]</scope>
    <source>
        <strain evidence="3 4">UWS4</strain>
    </source>
</reference>
<proteinExistence type="predicted"/>
<evidence type="ECO:0000259" key="1">
    <source>
        <dbReference type="Pfam" id="PF00534"/>
    </source>
</evidence>
<dbReference type="EMBL" id="QGHD01000034">
    <property type="protein sequence ID" value="PWK92647.1"/>
    <property type="molecule type" value="Genomic_DNA"/>
</dbReference>
<dbReference type="Pfam" id="PF00534">
    <property type="entry name" value="Glycos_transf_1"/>
    <property type="match status" value="1"/>
</dbReference>
<sequence length="445" mass="51500">MKIFHYSLGFPPYRSGGMTKFCMDLMIQQKKDGNEVALIWPGQMNFLFKEVSIKKQYPQFGILSFEIVNPLPVSFDEGILDINEFTKSTNSSCFKKFLEQEKPDVIHVHTFMGLHREFLEEAQKLKIRLVFSVHDFFAVCPKVTLFRNGQVCSKATDCTLCEHCNKSALSLNKIKILQSPVYRFLKDSPLVKKIRKGHRDNYFKEENNYTDTWIATEQSSIRYKTLRNYYGSMIDLFDSIHYNSTLTKNVFEKFFIPKNTCIIPITHSSIKDNRKIKTFNDCLRITYLGPQNGAKGYFLLKECLDGLYKERQNFTLNIFFTPIDAAPYMNIHGRYTYDQLEQIFDETDVLVAPSIWYETFGYTVLEALSFGAPVITSENVGAKDIFDSKCGIVVKNFSCDTLKNTIKQLNSRQLQEMNSNIMSAINIDSISVMTKKIHDLCYKEN</sequence>
<organism evidence="3 4">
    <name type="scientific">Hallerella porci</name>
    <dbReference type="NCBI Taxonomy" id="1945871"/>
    <lineage>
        <taxon>Bacteria</taxon>
        <taxon>Pseudomonadati</taxon>
        <taxon>Fibrobacterota</taxon>
        <taxon>Fibrobacteria</taxon>
        <taxon>Fibrobacterales</taxon>
        <taxon>Fibrobacteraceae</taxon>
        <taxon>Hallerella</taxon>
    </lineage>
</organism>
<keyword evidence="4" id="KW-1185">Reference proteome</keyword>
<protein>
    <submittedName>
        <fullName evidence="3">Glycosyl transferase family 4</fullName>
    </submittedName>
</protein>
<gene>
    <name evidence="3" type="ORF">B0H50_1346</name>
</gene>
<comment type="caution">
    <text evidence="3">The sequence shown here is derived from an EMBL/GenBank/DDBJ whole genome shotgun (WGS) entry which is preliminary data.</text>
</comment>
<feature type="domain" description="Glycosyltransferase subfamily 4-like N-terminal" evidence="2">
    <location>
        <begin position="16"/>
        <end position="138"/>
    </location>
</feature>